<protein>
    <submittedName>
        <fullName evidence="5">Branched-chain amino acid transport ATP-binding protein LivG (TC 3.A.1.4.1)</fullName>
    </submittedName>
</protein>
<dbReference type="PANTHER" id="PTHR45772">
    <property type="entry name" value="CONSERVED COMPONENT OF ABC TRANSPORTER FOR NATURAL AMINO ACIDS-RELATED"/>
    <property type="match status" value="1"/>
</dbReference>
<sequence>MSDPVLEVIGLCKNFGALDVAHNIDFTLQRGARHALIGPNGAGKTTFINLITGVLAPSGGQILLNGQDITGLGQAERSRRGIARTFQINQLFRGLTVLENVALAIAERQGIASSMFRPLSFYSEITDEAMELLGNFELSDDALRRIDELPYGRQRLVEIVIALGQRPSILLLDEPAAGIPSSESQHILDAASALASDITVLIIEHDMEIVFSVADYITVLVSGAVLIEGEPEVIAADERVRAVYLGEANRD</sequence>
<dbReference type="AlphaFoldDB" id="A0A160TX88"/>
<keyword evidence="2" id="KW-0547">Nucleotide-binding</keyword>
<name>A0A160TX88_9ZZZZ</name>
<dbReference type="Gene3D" id="3.40.50.300">
    <property type="entry name" value="P-loop containing nucleotide triphosphate hydrolases"/>
    <property type="match status" value="1"/>
</dbReference>
<dbReference type="SUPFAM" id="SSF52540">
    <property type="entry name" value="P-loop containing nucleoside triphosphate hydrolases"/>
    <property type="match status" value="1"/>
</dbReference>
<dbReference type="InterPro" id="IPR051120">
    <property type="entry name" value="ABC_AA/LPS_Transport"/>
</dbReference>
<accession>A0A160TX88</accession>
<dbReference type="GO" id="GO:0005524">
    <property type="term" value="F:ATP binding"/>
    <property type="evidence" value="ECO:0007669"/>
    <property type="project" value="UniProtKB-KW"/>
</dbReference>
<dbReference type="InterPro" id="IPR003439">
    <property type="entry name" value="ABC_transporter-like_ATP-bd"/>
</dbReference>
<keyword evidence="1" id="KW-0813">Transport</keyword>
<dbReference type="SMART" id="SM00382">
    <property type="entry name" value="AAA"/>
    <property type="match status" value="1"/>
</dbReference>
<organism evidence="5">
    <name type="scientific">hydrothermal vent metagenome</name>
    <dbReference type="NCBI Taxonomy" id="652676"/>
    <lineage>
        <taxon>unclassified sequences</taxon>
        <taxon>metagenomes</taxon>
        <taxon>ecological metagenomes</taxon>
    </lineage>
</organism>
<dbReference type="GO" id="GO:0005886">
    <property type="term" value="C:plasma membrane"/>
    <property type="evidence" value="ECO:0007669"/>
    <property type="project" value="TreeGrafter"/>
</dbReference>
<dbReference type="Pfam" id="PF00005">
    <property type="entry name" value="ABC_tran"/>
    <property type="match status" value="1"/>
</dbReference>
<dbReference type="PROSITE" id="PS50893">
    <property type="entry name" value="ABC_TRANSPORTER_2"/>
    <property type="match status" value="1"/>
</dbReference>
<evidence type="ECO:0000256" key="2">
    <source>
        <dbReference type="ARBA" id="ARBA00022741"/>
    </source>
</evidence>
<proteinExistence type="predicted"/>
<evidence type="ECO:0000259" key="4">
    <source>
        <dbReference type="PROSITE" id="PS50893"/>
    </source>
</evidence>
<dbReference type="CDD" id="cd03219">
    <property type="entry name" value="ABC_Mj1267_LivG_branched"/>
    <property type="match status" value="1"/>
</dbReference>
<dbReference type="InterPro" id="IPR027417">
    <property type="entry name" value="P-loop_NTPase"/>
</dbReference>
<feature type="domain" description="ABC transporter" evidence="4">
    <location>
        <begin position="6"/>
        <end position="247"/>
    </location>
</feature>
<keyword evidence="3 5" id="KW-0067">ATP-binding</keyword>
<gene>
    <name evidence="5" type="ORF">MGWOODY_XGa58</name>
</gene>
<evidence type="ECO:0000256" key="3">
    <source>
        <dbReference type="ARBA" id="ARBA00022840"/>
    </source>
</evidence>
<dbReference type="InterPro" id="IPR003593">
    <property type="entry name" value="AAA+_ATPase"/>
</dbReference>
<reference evidence="5" key="1">
    <citation type="submission" date="2015-10" db="EMBL/GenBank/DDBJ databases">
        <authorList>
            <person name="Gilbert D.G."/>
        </authorList>
    </citation>
    <scope>NUCLEOTIDE SEQUENCE</scope>
</reference>
<dbReference type="EMBL" id="CZRL01000099">
    <property type="protein sequence ID" value="CUS54017.1"/>
    <property type="molecule type" value="Genomic_DNA"/>
</dbReference>
<dbReference type="GO" id="GO:0016887">
    <property type="term" value="F:ATP hydrolysis activity"/>
    <property type="evidence" value="ECO:0007669"/>
    <property type="project" value="InterPro"/>
</dbReference>
<evidence type="ECO:0000313" key="5">
    <source>
        <dbReference type="EMBL" id="CUS54017.1"/>
    </source>
</evidence>
<evidence type="ECO:0000256" key="1">
    <source>
        <dbReference type="ARBA" id="ARBA00022448"/>
    </source>
</evidence>
<dbReference type="PANTHER" id="PTHR45772:SF2">
    <property type="entry name" value="ABC TRANSPORTER ATP-BINDING PROTEIN"/>
    <property type="match status" value="1"/>
</dbReference>